<dbReference type="WBParaSite" id="JU765_v2.g14024.t1">
    <property type="protein sequence ID" value="JU765_v2.g14024.t1"/>
    <property type="gene ID" value="JU765_v2.g14024"/>
</dbReference>
<sequence>MSKTKRGGAHNPSPYMRRFQLPNLTFSNNSGYDELLSPLETDAKHELIAEKNRQLSTMISNYFAPPGTSNPEKQTANCPKNQEISKVDDKKPTKPSEIIIPPPVPPHRPPPRQRLIEIEKIRMFREISELERRSREMLDLIMK</sequence>
<evidence type="ECO:0000313" key="2">
    <source>
        <dbReference type="WBParaSite" id="JU765_v2.g14024.t1"/>
    </source>
</evidence>
<evidence type="ECO:0000313" key="1">
    <source>
        <dbReference type="Proteomes" id="UP000887576"/>
    </source>
</evidence>
<proteinExistence type="predicted"/>
<dbReference type="Proteomes" id="UP000887576">
    <property type="component" value="Unplaced"/>
</dbReference>
<accession>A0AC34Q8D9</accession>
<protein>
    <submittedName>
        <fullName evidence="2">Uncharacterized protein</fullName>
    </submittedName>
</protein>
<name>A0AC34Q8D9_9BILA</name>
<reference evidence="2" key="1">
    <citation type="submission" date="2022-11" db="UniProtKB">
        <authorList>
            <consortium name="WormBaseParasite"/>
        </authorList>
    </citation>
    <scope>IDENTIFICATION</scope>
</reference>
<organism evidence="1 2">
    <name type="scientific">Panagrolaimus sp. JU765</name>
    <dbReference type="NCBI Taxonomy" id="591449"/>
    <lineage>
        <taxon>Eukaryota</taxon>
        <taxon>Metazoa</taxon>
        <taxon>Ecdysozoa</taxon>
        <taxon>Nematoda</taxon>
        <taxon>Chromadorea</taxon>
        <taxon>Rhabditida</taxon>
        <taxon>Tylenchina</taxon>
        <taxon>Panagrolaimomorpha</taxon>
        <taxon>Panagrolaimoidea</taxon>
        <taxon>Panagrolaimidae</taxon>
        <taxon>Panagrolaimus</taxon>
    </lineage>
</organism>